<reference evidence="2" key="2">
    <citation type="submission" date="2015-06" db="UniProtKB">
        <authorList>
            <consortium name="EnsemblMetazoa"/>
        </authorList>
    </citation>
    <scope>IDENTIFICATION</scope>
</reference>
<evidence type="ECO:0000256" key="1">
    <source>
        <dbReference type="SAM" id="MobiDB-lite"/>
    </source>
</evidence>
<dbReference type="EMBL" id="CAQQ02196815">
    <property type="status" value="NOT_ANNOTATED_CDS"/>
    <property type="molecule type" value="Genomic_DNA"/>
</dbReference>
<dbReference type="HOGENOM" id="CLU_2624844_0_0_1"/>
<dbReference type="EnsemblMetazoa" id="MESCA000373-RA">
    <property type="protein sequence ID" value="MESCA000373-PA"/>
    <property type="gene ID" value="MESCA000373"/>
</dbReference>
<name>T1GAV8_MEGSC</name>
<protein>
    <submittedName>
        <fullName evidence="2">Uncharacterized protein</fullName>
    </submittedName>
</protein>
<evidence type="ECO:0000313" key="3">
    <source>
        <dbReference type="Proteomes" id="UP000015102"/>
    </source>
</evidence>
<feature type="region of interest" description="Disordered" evidence="1">
    <location>
        <begin position="1"/>
        <end position="32"/>
    </location>
</feature>
<organism evidence="2 3">
    <name type="scientific">Megaselia scalaris</name>
    <name type="common">Humpbacked fly</name>
    <name type="synonym">Phora scalaris</name>
    <dbReference type="NCBI Taxonomy" id="36166"/>
    <lineage>
        <taxon>Eukaryota</taxon>
        <taxon>Metazoa</taxon>
        <taxon>Ecdysozoa</taxon>
        <taxon>Arthropoda</taxon>
        <taxon>Hexapoda</taxon>
        <taxon>Insecta</taxon>
        <taxon>Pterygota</taxon>
        <taxon>Neoptera</taxon>
        <taxon>Endopterygota</taxon>
        <taxon>Diptera</taxon>
        <taxon>Brachycera</taxon>
        <taxon>Muscomorpha</taxon>
        <taxon>Platypezoidea</taxon>
        <taxon>Phoridae</taxon>
        <taxon>Megaseliini</taxon>
        <taxon>Megaselia</taxon>
    </lineage>
</organism>
<evidence type="ECO:0000313" key="2">
    <source>
        <dbReference type="EnsemblMetazoa" id="MESCA000373-PA"/>
    </source>
</evidence>
<feature type="compositionally biased region" description="Basic and acidic residues" evidence="1">
    <location>
        <begin position="1"/>
        <end position="11"/>
    </location>
</feature>
<reference evidence="3" key="1">
    <citation type="submission" date="2013-02" db="EMBL/GenBank/DDBJ databases">
        <authorList>
            <person name="Hughes D."/>
        </authorList>
    </citation>
    <scope>NUCLEOTIDE SEQUENCE</scope>
    <source>
        <strain>Durham</strain>
        <strain evidence="3">NC isolate 2 -- Noor lab</strain>
    </source>
</reference>
<proteinExistence type="predicted"/>
<dbReference type="EMBL" id="CAQQ02196816">
    <property type="status" value="NOT_ANNOTATED_CDS"/>
    <property type="molecule type" value="Genomic_DNA"/>
</dbReference>
<dbReference type="AlphaFoldDB" id="T1GAV8"/>
<dbReference type="Proteomes" id="UP000015102">
    <property type="component" value="Unassembled WGS sequence"/>
</dbReference>
<accession>T1GAV8</accession>
<sequence length="78" mass="8644">MCSVIREDPQHFRRMSSRHQQRPPPCKSNTAMKPSETVAIQTSIVQNKSSAISSANIASSTIPSWDMESKNIGRTTLV</sequence>
<feature type="compositionally biased region" description="Basic residues" evidence="1">
    <location>
        <begin position="12"/>
        <end position="21"/>
    </location>
</feature>
<keyword evidence="3" id="KW-1185">Reference proteome</keyword>